<evidence type="ECO:0000256" key="2">
    <source>
        <dbReference type="ARBA" id="ARBA00009993"/>
    </source>
</evidence>
<evidence type="ECO:0000313" key="6">
    <source>
        <dbReference type="Proteomes" id="UP000797356"/>
    </source>
</evidence>
<dbReference type="PANTHER" id="PTHR11165">
    <property type="entry name" value="SKP1"/>
    <property type="match status" value="1"/>
</dbReference>
<reference evidence="5" key="1">
    <citation type="journal article" date="2017" name="Gigascience">
        <title>The genome draft of coconut (Cocos nucifera).</title>
        <authorList>
            <person name="Xiao Y."/>
            <person name="Xu P."/>
            <person name="Fan H."/>
            <person name="Baudouin L."/>
            <person name="Xia W."/>
            <person name="Bocs S."/>
            <person name="Xu J."/>
            <person name="Li Q."/>
            <person name="Guo A."/>
            <person name="Zhou L."/>
            <person name="Li J."/>
            <person name="Wu Y."/>
            <person name="Ma Z."/>
            <person name="Armero A."/>
            <person name="Issali A.E."/>
            <person name="Liu N."/>
            <person name="Peng M."/>
            <person name="Yang Y."/>
        </authorList>
    </citation>
    <scope>NUCLEOTIDE SEQUENCE</scope>
    <source>
        <tissue evidence="5">Spear leaf of Hainan Tall coconut</tissue>
    </source>
</reference>
<name>A0A8K0IMU9_COCNU</name>
<comment type="pathway">
    <text evidence="1">Protein modification; protein ubiquitination.</text>
</comment>
<dbReference type="Proteomes" id="UP000797356">
    <property type="component" value="Chromosome 10"/>
</dbReference>
<dbReference type="GO" id="GO:0009867">
    <property type="term" value="P:jasmonic acid mediated signaling pathway"/>
    <property type="evidence" value="ECO:0007669"/>
    <property type="project" value="UniProtKB-ARBA"/>
</dbReference>
<dbReference type="InterPro" id="IPR001232">
    <property type="entry name" value="SKP1-like"/>
</dbReference>
<accession>A0A8K0IMU9</accession>
<dbReference type="OrthoDB" id="2342932at2759"/>
<dbReference type="InterPro" id="IPR016073">
    <property type="entry name" value="Skp1_comp_POZ"/>
</dbReference>
<evidence type="ECO:0000259" key="4">
    <source>
        <dbReference type="Pfam" id="PF03931"/>
    </source>
</evidence>
<dbReference type="Pfam" id="PF03931">
    <property type="entry name" value="Skp1_POZ"/>
    <property type="match status" value="3"/>
</dbReference>
<comment type="similarity">
    <text evidence="2">Belongs to the SKP1 family.</text>
</comment>
<dbReference type="SMART" id="SM00512">
    <property type="entry name" value="Skp1"/>
    <property type="match status" value="3"/>
</dbReference>
<proteinExistence type="inferred from homology"/>
<evidence type="ECO:0000313" key="5">
    <source>
        <dbReference type="EMBL" id="KAG1361998.1"/>
    </source>
</evidence>
<dbReference type="GO" id="GO:0006511">
    <property type="term" value="P:ubiquitin-dependent protein catabolic process"/>
    <property type="evidence" value="ECO:0007669"/>
    <property type="project" value="InterPro"/>
</dbReference>
<dbReference type="GO" id="GO:0016567">
    <property type="term" value="P:protein ubiquitination"/>
    <property type="evidence" value="ECO:0007669"/>
    <property type="project" value="UniProtKB-UniPathway"/>
</dbReference>
<feature type="domain" description="SKP1 component POZ" evidence="4">
    <location>
        <begin position="7"/>
        <end position="62"/>
    </location>
</feature>
<evidence type="ECO:0000256" key="3">
    <source>
        <dbReference type="ARBA" id="ARBA00022786"/>
    </source>
</evidence>
<dbReference type="UniPathway" id="UPA00143"/>
<dbReference type="InterPro" id="IPR011333">
    <property type="entry name" value="SKP1/BTB/POZ_sf"/>
</dbReference>
<dbReference type="Gene3D" id="3.30.710.10">
    <property type="entry name" value="Potassium Channel Kv1.1, Chain A"/>
    <property type="match status" value="3"/>
</dbReference>
<sequence length="427" mass="47262">MAARPRKMIRLRSVDGKDFVLEAKAAMSSETIKGMMEDGRSPYCIPVAGVKAQTLAKVVEYWTTRPTATSKGDGKGDDGVVRRRELGMWDWEEELAIMDPEALFELDEAARWLLDWPLIELTGRATVIVMEQDVGLTEKRESMSSTSSTMAARAKKMIRLRSVDGKDFVVEAKAAMSSETIKGMMEDGRSPHCIPVAGVKAQTLAKVVEYWTSRPTATSKGDGKGDDGVVRRRELGMWDWEEELAIMDPEALFELDEAARRLLDWPLIELTGRATVMVMEQDVGLTEKRESMASTSSTMAARAKKTIRLRSVDGKDFVVEAKAAMSSETIKGMMEDGRSPHCIPVAGVKAQTLAKVVEYWTTRPTATSKGDGKGDDGVARRELGAWEEKFVNIDPEALFELAKAAQLLEDGPLIELIERASLMEIKY</sequence>
<dbReference type="EMBL" id="CM017881">
    <property type="protein sequence ID" value="KAG1361998.1"/>
    <property type="molecule type" value="Genomic_DNA"/>
</dbReference>
<protein>
    <submittedName>
        <fullName evidence="5">Putative E3 ubiquitin ligase complex SCF subunit sconC-like</fullName>
    </submittedName>
</protein>
<organism evidence="5 6">
    <name type="scientific">Cocos nucifera</name>
    <name type="common">Coconut palm</name>
    <dbReference type="NCBI Taxonomy" id="13894"/>
    <lineage>
        <taxon>Eukaryota</taxon>
        <taxon>Viridiplantae</taxon>
        <taxon>Streptophyta</taxon>
        <taxon>Embryophyta</taxon>
        <taxon>Tracheophyta</taxon>
        <taxon>Spermatophyta</taxon>
        <taxon>Magnoliopsida</taxon>
        <taxon>Liliopsida</taxon>
        <taxon>Arecaceae</taxon>
        <taxon>Arecoideae</taxon>
        <taxon>Cocoseae</taxon>
        <taxon>Attaleinae</taxon>
        <taxon>Cocos</taxon>
    </lineage>
</organism>
<dbReference type="InterPro" id="IPR016897">
    <property type="entry name" value="SKP1"/>
</dbReference>
<dbReference type="AlphaFoldDB" id="A0A8K0IMU9"/>
<reference evidence="5" key="2">
    <citation type="submission" date="2019-07" db="EMBL/GenBank/DDBJ databases">
        <authorList>
            <person name="Yang Y."/>
            <person name="Bocs S."/>
            <person name="Baudouin L."/>
        </authorList>
    </citation>
    <scope>NUCLEOTIDE SEQUENCE</scope>
    <source>
        <tissue evidence="5">Spear leaf of Hainan Tall coconut</tissue>
    </source>
</reference>
<dbReference type="SUPFAM" id="SSF54695">
    <property type="entry name" value="POZ domain"/>
    <property type="match status" value="3"/>
</dbReference>
<keyword evidence="6" id="KW-1185">Reference proteome</keyword>
<feature type="domain" description="SKP1 component POZ" evidence="4">
    <location>
        <begin position="156"/>
        <end position="211"/>
    </location>
</feature>
<evidence type="ECO:0000256" key="1">
    <source>
        <dbReference type="ARBA" id="ARBA00004906"/>
    </source>
</evidence>
<feature type="domain" description="SKP1 component POZ" evidence="4">
    <location>
        <begin position="306"/>
        <end position="360"/>
    </location>
</feature>
<gene>
    <name evidence="5" type="ORF">COCNU_10G002170</name>
</gene>
<keyword evidence="3" id="KW-0833">Ubl conjugation pathway</keyword>
<comment type="caution">
    <text evidence="5">The sequence shown here is derived from an EMBL/GenBank/DDBJ whole genome shotgun (WGS) entry which is preliminary data.</text>
</comment>